<evidence type="ECO:0000256" key="2">
    <source>
        <dbReference type="SAM" id="SignalP"/>
    </source>
</evidence>
<comment type="similarity">
    <text evidence="1">Belongs to the sulfatase family.</text>
</comment>
<dbReference type="Proteomes" id="UP000193467">
    <property type="component" value="Unassembled WGS sequence"/>
</dbReference>
<evidence type="ECO:0000313" key="5">
    <source>
        <dbReference type="Proteomes" id="UP000193467"/>
    </source>
</evidence>
<gene>
    <name evidence="4" type="ORF">BCR35DRAFT_321796</name>
</gene>
<sequence length="596" mass="66710">MLHLAQAAVAALAILPSLYSASPLDTTPSSSSASLSARHADTCSSKKKPNIVFIISDDQDQRQNSIGVMKHVQELLVRKGTMFEKFYSPISLCCPSRSAFLRAQCAHNTNITNVRPPYGGWPLFNEFGYGDEWLPTFLEEAGYDVRYTGKLMNGQTVDNIAALPPKGLVDHAFLLDPYTYDYWHPAFSSPNGTVIYRPGEYSTDVVAEIGLKYLDDAAKNPDKPFFVGIAPMGPHAHMPYNTENVFDAPIPAPRHVGAFSNVTLNTSRESFNPDVPSGASWVRELPKNNETVIEYITEYYRGRLESLLAVDELVEKVVKKLDEMGVLDETYIIYTTDNGYESNAGHRRQPGKSLAYEEDINIPLVVRGPDVPQGLIDTDSVYSLVDLASTILDIASAPTPYDTDGSLVPLTTSLRDRAKWEGGTKQFHLTEYWVNAYVEGKYNQPNPFPVNSTLKSLRVVERELGLDYAYTVWCTGEREIYDMTTDPDQMHNLASTLSSSSTKSSYITRLHTRLDALLLVLKTCSGQSCRLPWKSMFTNGKVKNLKDAMKKEYDDYFKGLPSVRYSRCELGYHRTLEAPFWSHTLAYSPEKSYAQC</sequence>
<dbReference type="AlphaFoldDB" id="A0A1Y2EWP8"/>
<dbReference type="CDD" id="cd16147">
    <property type="entry name" value="G6S"/>
    <property type="match status" value="1"/>
</dbReference>
<protein>
    <submittedName>
        <fullName evidence="4">Alkaline-phosphatase-like protein</fullName>
    </submittedName>
</protein>
<dbReference type="PANTHER" id="PTHR43108:SF8">
    <property type="entry name" value="SD21168P"/>
    <property type="match status" value="1"/>
</dbReference>
<dbReference type="EMBL" id="MCGR01000036">
    <property type="protein sequence ID" value="ORY76013.1"/>
    <property type="molecule type" value="Genomic_DNA"/>
</dbReference>
<dbReference type="OrthoDB" id="103349at2759"/>
<reference evidence="4 5" key="1">
    <citation type="submission" date="2016-07" db="EMBL/GenBank/DDBJ databases">
        <title>Pervasive Adenine N6-methylation of Active Genes in Fungi.</title>
        <authorList>
            <consortium name="DOE Joint Genome Institute"/>
            <person name="Mondo S.J."/>
            <person name="Dannebaum R.O."/>
            <person name="Kuo R.C."/>
            <person name="Labutti K."/>
            <person name="Haridas S."/>
            <person name="Kuo A."/>
            <person name="Salamov A."/>
            <person name="Ahrendt S.R."/>
            <person name="Lipzen A."/>
            <person name="Sullivan W."/>
            <person name="Andreopoulos W.B."/>
            <person name="Clum A."/>
            <person name="Lindquist E."/>
            <person name="Daum C."/>
            <person name="Ramamoorthy G.K."/>
            <person name="Gryganskyi A."/>
            <person name="Culley D."/>
            <person name="Magnuson J.K."/>
            <person name="James T.Y."/>
            <person name="O'Malley M.A."/>
            <person name="Stajich J.E."/>
            <person name="Spatafora J.W."/>
            <person name="Visel A."/>
            <person name="Grigoriev I.V."/>
        </authorList>
    </citation>
    <scope>NUCLEOTIDE SEQUENCE [LARGE SCALE GENOMIC DNA]</scope>
    <source>
        <strain evidence="4 5">62-1032</strain>
    </source>
</reference>
<dbReference type="PANTHER" id="PTHR43108">
    <property type="entry name" value="N-ACETYLGLUCOSAMINE-6-SULFATASE FAMILY MEMBER"/>
    <property type="match status" value="1"/>
</dbReference>
<dbReference type="InterPro" id="IPR017850">
    <property type="entry name" value="Alkaline_phosphatase_core_sf"/>
</dbReference>
<dbReference type="SUPFAM" id="SSF53649">
    <property type="entry name" value="Alkaline phosphatase-like"/>
    <property type="match status" value="1"/>
</dbReference>
<keyword evidence="5" id="KW-1185">Reference proteome</keyword>
<evidence type="ECO:0000313" key="4">
    <source>
        <dbReference type="EMBL" id="ORY76013.1"/>
    </source>
</evidence>
<dbReference type="Gene3D" id="3.40.720.10">
    <property type="entry name" value="Alkaline Phosphatase, subunit A"/>
    <property type="match status" value="1"/>
</dbReference>
<proteinExistence type="inferred from homology"/>
<feature type="chain" id="PRO_5011003305" evidence="2">
    <location>
        <begin position="22"/>
        <end position="596"/>
    </location>
</feature>
<dbReference type="InterPro" id="IPR000917">
    <property type="entry name" value="Sulfatase_N"/>
</dbReference>
<name>A0A1Y2EWP8_9BASI</name>
<feature type="domain" description="Sulfatase N-terminal" evidence="3">
    <location>
        <begin position="49"/>
        <end position="395"/>
    </location>
</feature>
<dbReference type="Pfam" id="PF00884">
    <property type="entry name" value="Sulfatase"/>
    <property type="match status" value="1"/>
</dbReference>
<dbReference type="GO" id="GO:0005539">
    <property type="term" value="F:glycosaminoglycan binding"/>
    <property type="evidence" value="ECO:0007669"/>
    <property type="project" value="TreeGrafter"/>
</dbReference>
<feature type="signal peptide" evidence="2">
    <location>
        <begin position="1"/>
        <end position="21"/>
    </location>
</feature>
<dbReference type="GO" id="GO:0008449">
    <property type="term" value="F:N-acetylglucosamine-6-sulfatase activity"/>
    <property type="evidence" value="ECO:0007669"/>
    <property type="project" value="TreeGrafter"/>
</dbReference>
<accession>A0A1Y2EWP8</accession>
<dbReference type="InParanoid" id="A0A1Y2EWP8"/>
<evidence type="ECO:0000256" key="1">
    <source>
        <dbReference type="ARBA" id="ARBA00008779"/>
    </source>
</evidence>
<evidence type="ECO:0000259" key="3">
    <source>
        <dbReference type="Pfam" id="PF00884"/>
    </source>
</evidence>
<organism evidence="4 5">
    <name type="scientific">Leucosporidium creatinivorum</name>
    <dbReference type="NCBI Taxonomy" id="106004"/>
    <lineage>
        <taxon>Eukaryota</taxon>
        <taxon>Fungi</taxon>
        <taxon>Dikarya</taxon>
        <taxon>Basidiomycota</taxon>
        <taxon>Pucciniomycotina</taxon>
        <taxon>Microbotryomycetes</taxon>
        <taxon>Leucosporidiales</taxon>
        <taxon>Leucosporidium</taxon>
    </lineage>
</organism>
<comment type="caution">
    <text evidence="4">The sequence shown here is derived from an EMBL/GenBank/DDBJ whole genome shotgun (WGS) entry which is preliminary data.</text>
</comment>
<dbReference type="STRING" id="106004.A0A1Y2EWP8"/>
<keyword evidence="2" id="KW-0732">Signal</keyword>